<keyword evidence="2" id="KW-1185">Reference proteome</keyword>
<dbReference type="EMBL" id="CP001681">
    <property type="protein sequence ID" value="ACU05347.1"/>
    <property type="molecule type" value="Genomic_DNA"/>
</dbReference>
<reference evidence="1 2" key="1">
    <citation type="journal article" date="2009" name="Stand. Genomic Sci.">
        <title>Complete genome sequence of Pedobacter heparinus type strain (HIM 762-3).</title>
        <authorList>
            <person name="Han C."/>
            <person name="Spring S."/>
            <person name="Lapidus A."/>
            <person name="Del Rio T.G."/>
            <person name="Tice H."/>
            <person name="Copeland A."/>
            <person name="Cheng J.F."/>
            <person name="Lucas S."/>
            <person name="Chen F."/>
            <person name="Nolan M."/>
            <person name="Bruce D."/>
            <person name="Goodwin L."/>
            <person name="Pitluck S."/>
            <person name="Ivanova N."/>
            <person name="Mavromatis K."/>
            <person name="Mikhailova N."/>
            <person name="Pati A."/>
            <person name="Chen A."/>
            <person name="Palaniappan K."/>
            <person name="Land M."/>
            <person name="Hauser L."/>
            <person name="Chang Y.J."/>
            <person name="Jeffries C.C."/>
            <person name="Saunders E."/>
            <person name="Chertkov O."/>
            <person name="Brettin T."/>
            <person name="Goker M."/>
            <person name="Rohde M."/>
            <person name="Bristow J."/>
            <person name="Eisen J.A."/>
            <person name="Markowitz V."/>
            <person name="Hugenholtz P."/>
            <person name="Kyrpides N.C."/>
            <person name="Klenk H.P."/>
            <person name="Detter J.C."/>
        </authorList>
    </citation>
    <scope>NUCLEOTIDE SEQUENCE [LARGE SCALE GENOMIC DNA]</scope>
    <source>
        <strain evidence="2">ATCC 13125 / DSM 2366 / CIP 104194 / JCM 7457 / NBRC 12017 / NCIMB 9290 / NRRL B-14731 / HIM 762-3</strain>
    </source>
</reference>
<dbReference type="HOGENOM" id="CLU_064277_0_1_10"/>
<evidence type="ECO:0000313" key="1">
    <source>
        <dbReference type="EMBL" id="ACU05347.1"/>
    </source>
</evidence>
<sequence length="209" mass="23237">MGIIRQGIFGGFEGRTGPLVGRKVKGKSIIAAFPRKNTKPRTAAQIDQRLKFDLVIGFLKWLKCLIAIGFKDPDGKKNSFNTAVKYNFKRIITGTSPNYSIDYSKLVFSRGSLAGPNSPSVSLETNTLIINWQPDVQQRFNQHTDRASFLVYCPGKIEIIIHTSSTERSALGYRIAIPQNFEGNEMYVFMSFSSANGKVVSDSKFLGTI</sequence>
<accession>C6Y3C2</accession>
<proteinExistence type="predicted"/>
<dbReference type="KEGG" id="phe:Phep_3152"/>
<name>C6Y3C2_PEDHD</name>
<dbReference type="Proteomes" id="UP000000852">
    <property type="component" value="Chromosome"/>
</dbReference>
<dbReference type="Pfam" id="PF19781">
    <property type="entry name" value="DUF6266"/>
    <property type="match status" value="1"/>
</dbReference>
<dbReference type="RefSeq" id="WP_015808956.1">
    <property type="nucleotide sequence ID" value="NC_013061.1"/>
</dbReference>
<gene>
    <name evidence="1" type="ordered locus">Phep_3152</name>
</gene>
<protein>
    <submittedName>
        <fullName evidence="1">Uncharacterized protein</fullName>
    </submittedName>
</protein>
<dbReference type="AlphaFoldDB" id="C6Y3C2"/>
<dbReference type="OrthoDB" id="665435at2"/>
<evidence type="ECO:0000313" key="2">
    <source>
        <dbReference type="Proteomes" id="UP000000852"/>
    </source>
</evidence>
<dbReference type="eggNOG" id="ENOG502Z9ST">
    <property type="taxonomic scope" value="Bacteria"/>
</dbReference>
<dbReference type="STRING" id="485917.Phep_3152"/>
<dbReference type="InterPro" id="IPR046233">
    <property type="entry name" value="DUF6266"/>
</dbReference>
<organism evidence="1 2">
    <name type="scientific">Pedobacter heparinus (strain ATCC 13125 / DSM 2366 / CIP 104194 / JCM 7457 / NBRC 12017 / NCIMB 9290 / NRRL B-14731 / HIM 762-3)</name>
    <dbReference type="NCBI Taxonomy" id="485917"/>
    <lineage>
        <taxon>Bacteria</taxon>
        <taxon>Pseudomonadati</taxon>
        <taxon>Bacteroidota</taxon>
        <taxon>Sphingobacteriia</taxon>
        <taxon>Sphingobacteriales</taxon>
        <taxon>Sphingobacteriaceae</taxon>
        <taxon>Pedobacter</taxon>
    </lineage>
</organism>